<organism evidence="3">
    <name type="scientific">freshwater metagenome</name>
    <dbReference type="NCBI Taxonomy" id="449393"/>
    <lineage>
        <taxon>unclassified sequences</taxon>
        <taxon>metagenomes</taxon>
        <taxon>ecological metagenomes</taxon>
    </lineage>
</organism>
<dbReference type="PANTHER" id="PTHR30290">
    <property type="entry name" value="PERIPLASMIC BINDING COMPONENT OF ABC TRANSPORTER"/>
    <property type="match status" value="1"/>
</dbReference>
<evidence type="ECO:0000259" key="2">
    <source>
        <dbReference type="Pfam" id="PF00496"/>
    </source>
</evidence>
<reference evidence="3" key="1">
    <citation type="submission" date="2020-05" db="EMBL/GenBank/DDBJ databases">
        <authorList>
            <person name="Chiriac C."/>
            <person name="Salcher M."/>
            <person name="Ghai R."/>
            <person name="Kavagutti S V."/>
        </authorList>
    </citation>
    <scope>NUCLEOTIDE SEQUENCE</scope>
</reference>
<name>A0A6J6KF39_9ZZZZ</name>
<dbReference type="GO" id="GO:0015833">
    <property type="term" value="P:peptide transport"/>
    <property type="evidence" value="ECO:0007669"/>
    <property type="project" value="TreeGrafter"/>
</dbReference>
<sequence>MKKLVLATGSAALLLLTACGGAAAPESSASGEATSSGIELVTSTPAGVGPVDNVNWNLADGEPLSLDQNLSWSGSQNFIGNLMCESLLSTTPEGGLEPGLATDVSYTDATTLVVKLREGVTFWDGSALTADDVVYSIDKARTNEVSQFVGDLAAVASVEATDASTVTIKLSEPNSLIRGALSTGAGAVVSKASAEGNANFALPGDTSMVCTGPYMLKEWTAGSKIVVEANPTWWNKGDGKQLTKQITFSFITDPAAAVAGYESGELDGGFLIPASSIKALQASTVGTLGFGDGSAFGAWVPIVNTERSMSNPKLREALAKSLDYANIVATETAGAGTPAKAVGVPGSWGNEKAAYQAAWDALPDPVTDLDAAKKLVAESGVSNPELVIAAWSELPDSVNAALVLQQAANSVGFNATINKIGFDRAADLFSGAKKEDIDIFATTYLSFICDPLYIYSQIGLDAGSANWGGYSNAKVSELITSALATTDDAERAKITIEIQSLLVADYAWLPTTTYPSPFFMSNELSGAIPSGPTHLWYAWAVNLGTAK</sequence>
<dbReference type="CDD" id="cd00995">
    <property type="entry name" value="PBP2_NikA_DppA_OppA_like"/>
    <property type="match status" value="1"/>
</dbReference>
<evidence type="ECO:0000256" key="1">
    <source>
        <dbReference type="ARBA" id="ARBA00022729"/>
    </source>
</evidence>
<dbReference type="InterPro" id="IPR030678">
    <property type="entry name" value="Peptide/Ni-bd"/>
</dbReference>
<dbReference type="PROSITE" id="PS51257">
    <property type="entry name" value="PROKAR_LIPOPROTEIN"/>
    <property type="match status" value="1"/>
</dbReference>
<dbReference type="Pfam" id="PF00496">
    <property type="entry name" value="SBP_bac_5"/>
    <property type="match status" value="1"/>
</dbReference>
<dbReference type="Gene3D" id="3.10.105.10">
    <property type="entry name" value="Dipeptide-binding Protein, Domain 3"/>
    <property type="match status" value="1"/>
</dbReference>
<accession>A0A6J6KF39</accession>
<dbReference type="InterPro" id="IPR039424">
    <property type="entry name" value="SBP_5"/>
</dbReference>
<dbReference type="PANTHER" id="PTHR30290:SF38">
    <property type="entry name" value="D,D-DIPEPTIDE-BINDING PERIPLASMIC PROTEIN DDPA-RELATED"/>
    <property type="match status" value="1"/>
</dbReference>
<evidence type="ECO:0000313" key="3">
    <source>
        <dbReference type="EMBL" id="CAB4647718.1"/>
    </source>
</evidence>
<dbReference type="EMBL" id="CAEZWI010000022">
    <property type="protein sequence ID" value="CAB4647718.1"/>
    <property type="molecule type" value="Genomic_DNA"/>
</dbReference>
<dbReference type="Gene3D" id="3.40.190.10">
    <property type="entry name" value="Periplasmic binding protein-like II"/>
    <property type="match status" value="1"/>
</dbReference>
<dbReference type="GO" id="GO:1904680">
    <property type="term" value="F:peptide transmembrane transporter activity"/>
    <property type="evidence" value="ECO:0007669"/>
    <property type="project" value="TreeGrafter"/>
</dbReference>
<dbReference type="InterPro" id="IPR000914">
    <property type="entry name" value="SBP_5_dom"/>
</dbReference>
<dbReference type="GO" id="GO:0042597">
    <property type="term" value="C:periplasmic space"/>
    <property type="evidence" value="ECO:0007669"/>
    <property type="project" value="UniProtKB-ARBA"/>
</dbReference>
<keyword evidence="1" id="KW-0732">Signal</keyword>
<feature type="domain" description="Solute-binding protein family 5" evidence="2">
    <location>
        <begin position="96"/>
        <end position="462"/>
    </location>
</feature>
<dbReference type="SUPFAM" id="SSF53850">
    <property type="entry name" value="Periplasmic binding protein-like II"/>
    <property type="match status" value="1"/>
</dbReference>
<protein>
    <submittedName>
        <fullName evidence="3">Unannotated protein</fullName>
    </submittedName>
</protein>
<dbReference type="GO" id="GO:0043190">
    <property type="term" value="C:ATP-binding cassette (ABC) transporter complex"/>
    <property type="evidence" value="ECO:0007669"/>
    <property type="project" value="InterPro"/>
</dbReference>
<proteinExistence type="predicted"/>
<dbReference type="PIRSF" id="PIRSF002741">
    <property type="entry name" value="MppA"/>
    <property type="match status" value="1"/>
</dbReference>
<dbReference type="AlphaFoldDB" id="A0A6J6KF39"/>
<gene>
    <name evidence="3" type="ORF">UFOPK2237_00311</name>
</gene>